<dbReference type="GO" id="GO:0008194">
    <property type="term" value="F:UDP-glycosyltransferase activity"/>
    <property type="evidence" value="ECO:0007669"/>
    <property type="project" value="InterPro"/>
</dbReference>
<dbReference type="EMBL" id="QVIG01000003">
    <property type="protein sequence ID" value="RGD55694.1"/>
    <property type="molecule type" value="Genomic_DNA"/>
</dbReference>
<reference evidence="3 4" key="1">
    <citation type="submission" date="2018-08" db="EMBL/GenBank/DDBJ databases">
        <title>Diversity &amp; Physiological Properties of Lignin-Decomposing Actinobacteria from Soil.</title>
        <authorList>
            <person name="Roh S.G."/>
            <person name="Kim S.B."/>
        </authorList>
    </citation>
    <scope>NUCLEOTIDE SEQUENCE [LARGE SCALE GENOMIC DNA]</scope>
    <source>
        <strain evidence="3 4">MMS17-GH009</strain>
    </source>
</reference>
<dbReference type="InterPro" id="IPR002213">
    <property type="entry name" value="UDP_glucos_trans"/>
</dbReference>
<keyword evidence="1 3" id="KW-0808">Transferase</keyword>
<accession>A0A372ZJE9</accession>
<dbReference type="SUPFAM" id="SSF53756">
    <property type="entry name" value="UDP-Glycosyltransferase/glycogen phosphorylase"/>
    <property type="match status" value="1"/>
</dbReference>
<organism evidence="3 4">
    <name type="scientific">Kitasatospora xanthocidica</name>
    <dbReference type="NCBI Taxonomy" id="83382"/>
    <lineage>
        <taxon>Bacteria</taxon>
        <taxon>Bacillati</taxon>
        <taxon>Actinomycetota</taxon>
        <taxon>Actinomycetes</taxon>
        <taxon>Kitasatosporales</taxon>
        <taxon>Streptomycetaceae</taxon>
        <taxon>Kitasatospora</taxon>
    </lineage>
</organism>
<dbReference type="Pfam" id="PF06722">
    <property type="entry name" value="EryCIII-like_C"/>
    <property type="match status" value="1"/>
</dbReference>
<dbReference type="RefSeq" id="WP_117492997.1">
    <property type="nucleotide sequence ID" value="NZ_QVIG01000003.1"/>
</dbReference>
<dbReference type="InterPro" id="IPR010610">
    <property type="entry name" value="EryCIII-like_C"/>
</dbReference>
<dbReference type="InterPro" id="IPR050426">
    <property type="entry name" value="Glycosyltransferase_28"/>
</dbReference>
<feature type="domain" description="Erythromycin biosynthesis protein CIII-like C-terminal" evidence="2">
    <location>
        <begin position="256"/>
        <end position="372"/>
    </location>
</feature>
<comment type="caution">
    <text evidence="3">The sequence shown here is derived from an EMBL/GenBank/DDBJ whole genome shotgun (WGS) entry which is preliminary data.</text>
</comment>
<evidence type="ECO:0000313" key="4">
    <source>
        <dbReference type="Proteomes" id="UP000263377"/>
    </source>
</evidence>
<name>A0A372ZJE9_9ACTN</name>
<keyword evidence="4" id="KW-1185">Reference proteome</keyword>
<sequence length="400" mass="42432">MTRFLLVMPPLTGHVNPAAGIAAELTARGHQVAWTGTESVLRPLLDPHAEVLGTGTRAFRAQGGHGLAALRTLWEGFIVPYARFTAKPLDAIVREWRPDVLLVDQHTPAGALVAHRHGLPWASFAPGAMELGRPYRALPQVEAWMAGLLRGLWERAALPPEEYLDPRFSPALVLATTGPALTGSAPPPEHALVGPVLSVRPHDPDFPWERLLPGRRRVLVTMGTLAGELGADFLARSVRALELCGDDVQPVFAAPRGLLPELPPRAVAVDRAPVLELMARGELDAVLCHGGMNTVGEALAHGLPLVTAPIRHDQPVVAGQVAAAGAGLRVPFARVAPERLAGALRAVLDSTEYRRRAVQVGAELLAGGGAVVAADRLEALGRTGPGRRPVADRKTARPLV</sequence>
<gene>
    <name evidence="3" type="ORF">DR950_40925</name>
</gene>
<dbReference type="PANTHER" id="PTHR48050:SF13">
    <property type="entry name" value="STEROL 3-BETA-GLUCOSYLTRANSFERASE UGT80A2"/>
    <property type="match status" value="1"/>
</dbReference>
<dbReference type="Gene3D" id="3.40.50.2000">
    <property type="entry name" value="Glycogen Phosphorylase B"/>
    <property type="match status" value="2"/>
</dbReference>
<dbReference type="CDD" id="cd03784">
    <property type="entry name" value="GT1_Gtf-like"/>
    <property type="match status" value="1"/>
</dbReference>
<proteinExistence type="predicted"/>
<protein>
    <submittedName>
        <fullName evidence="3">Glycosyltransferase</fullName>
    </submittedName>
</protein>
<dbReference type="PANTHER" id="PTHR48050">
    <property type="entry name" value="STEROL 3-BETA-GLUCOSYLTRANSFERASE"/>
    <property type="match status" value="1"/>
</dbReference>
<dbReference type="GO" id="GO:0017000">
    <property type="term" value="P:antibiotic biosynthetic process"/>
    <property type="evidence" value="ECO:0007669"/>
    <property type="project" value="UniProtKB-ARBA"/>
</dbReference>
<dbReference type="GO" id="GO:0016758">
    <property type="term" value="F:hexosyltransferase activity"/>
    <property type="evidence" value="ECO:0007669"/>
    <property type="project" value="UniProtKB-ARBA"/>
</dbReference>
<dbReference type="AlphaFoldDB" id="A0A372ZJE9"/>
<dbReference type="Proteomes" id="UP000263377">
    <property type="component" value="Unassembled WGS sequence"/>
</dbReference>
<evidence type="ECO:0000313" key="3">
    <source>
        <dbReference type="EMBL" id="RGD55694.1"/>
    </source>
</evidence>
<evidence type="ECO:0000256" key="1">
    <source>
        <dbReference type="ARBA" id="ARBA00022679"/>
    </source>
</evidence>
<evidence type="ECO:0000259" key="2">
    <source>
        <dbReference type="Pfam" id="PF06722"/>
    </source>
</evidence>